<sequence length="971" mass="110042">IFMASSSGMARPGEDEEAPEEELERFDDFTIASSWERFISEIEAVCRQWLADGPKNLLEKGAVQEGSSKTFHKVKSELKYFMKSYCMEYYFETDSNAKDSVWSDALHELQLSFGVKEFLVIEPQSASRVILDAPEASKLLSAVAIALSNCSSPWSAFVPVHDPSRKAYIGIQNIGTIFTRRFEADRIGSQVPVKLMHLEGLYELFVSKFAFTNSDLSMHLFKVNFMMKLTYRTLPYRDDDFDQTQVADAEMGGSSHNSESDNHNKVQWDDDCPWSEWYSAEDPIKGYEMIALWSEKMVETSMEMAEMENASPHDAHKWFLLPIFSSNLLDDSKENRVGFASQLCLLVNALEMSFDAQFMEDFVSVEHSATDNSKLSMVVPPPSVLDRVLKDLFHEDFLPTALIRHADLEVPNFSKREHKNSRAIKGAPFESLFAQFCFHALWFGNCNIRAIAFLWIEFVREVRWCWEESQPLPKTPVDGSIDLSTCLINQKLQMLAICIEKKCQMEEDYQDASESSDWASSDIEGGSQAGQDLPHATLSSGRSEQKRNSSLTLEGLNDSPTTLSKYDIKSTNVQMSANRKRCGSAGVVRSMMLLKSCQNMHAPFTQDPPLMTEDMHEERLRAVEAFGNSFSFSAQLEKDILLSDMSAFKAANPDAVFEDFIRWHSPGDWESDENETAVSGSHSTDGSKKNWPPRGRLSQRMSENGNSWRAIWNEAPAIPAAEQKPLLDPNREGEKILHYLETLRPHQLLEQMVCTALRASADTLNQTVYGGLKQMTTKLGQLYLTIASTLKPLQVASSMHGTASSWSSEIIEDLRRLCDVFEHVEKLLTVAASLHRKFLQAPRLSEAFFGDFYDFYLPRMGTRTLAEIINSEFDAKQELRYEERQLASDMFTPPTANQSWRKVLSMGNLLNGHEPAVREIIFSMRDRLSGSHYAANTPKNFEHEIEIETYRMYICGTSNDLRVALSVTSCD</sequence>
<evidence type="ECO:0000259" key="7">
    <source>
        <dbReference type="Pfam" id="PF13890"/>
    </source>
</evidence>
<dbReference type="Proteomes" id="UP001370490">
    <property type="component" value="Unassembled WGS sequence"/>
</dbReference>
<feature type="domain" description="Rab3GAP catalytic subunit conserved" evidence="7">
    <location>
        <begin position="578"/>
        <end position="741"/>
    </location>
</feature>
<evidence type="ECO:0000256" key="4">
    <source>
        <dbReference type="ARBA" id="ARBA00022468"/>
    </source>
</evidence>
<comment type="similarity">
    <text evidence="2">Belongs to the Rab3-GAP catalytic subunit family.</text>
</comment>
<feature type="non-terminal residue" evidence="8">
    <location>
        <position position="1"/>
    </location>
</feature>
<evidence type="ECO:0000256" key="2">
    <source>
        <dbReference type="ARBA" id="ARBA00008856"/>
    </source>
</evidence>
<organism evidence="8 9">
    <name type="scientific">Dillenia turbinata</name>
    <dbReference type="NCBI Taxonomy" id="194707"/>
    <lineage>
        <taxon>Eukaryota</taxon>
        <taxon>Viridiplantae</taxon>
        <taxon>Streptophyta</taxon>
        <taxon>Embryophyta</taxon>
        <taxon>Tracheophyta</taxon>
        <taxon>Spermatophyta</taxon>
        <taxon>Magnoliopsida</taxon>
        <taxon>eudicotyledons</taxon>
        <taxon>Gunneridae</taxon>
        <taxon>Pentapetalae</taxon>
        <taxon>Dilleniales</taxon>
        <taxon>Dilleniaceae</taxon>
        <taxon>Dillenia</taxon>
    </lineage>
</organism>
<comment type="caution">
    <text evidence="8">The sequence shown here is derived from an EMBL/GenBank/DDBJ whole genome shotgun (WGS) entry which is preliminary data.</text>
</comment>
<evidence type="ECO:0000256" key="3">
    <source>
        <dbReference type="ARBA" id="ARBA00015817"/>
    </source>
</evidence>
<evidence type="ECO:0000313" key="8">
    <source>
        <dbReference type="EMBL" id="KAK6927129.1"/>
    </source>
</evidence>
<proteinExistence type="inferred from homology"/>
<evidence type="ECO:0000256" key="1">
    <source>
        <dbReference type="ARBA" id="ARBA00004496"/>
    </source>
</evidence>
<dbReference type="InterPro" id="IPR026147">
    <property type="entry name" value="Rab3GAP1_conserved"/>
</dbReference>
<evidence type="ECO:0000256" key="6">
    <source>
        <dbReference type="SAM" id="MobiDB-lite"/>
    </source>
</evidence>
<feature type="region of interest" description="Disordered" evidence="6">
    <location>
        <begin position="514"/>
        <end position="558"/>
    </location>
</feature>
<dbReference type="GO" id="GO:0005737">
    <property type="term" value="C:cytoplasm"/>
    <property type="evidence" value="ECO:0007669"/>
    <property type="project" value="UniProtKB-SubCell"/>
</dbReference>
<accession>A0AAN8V5M6</accession>
<dbReference type="GO" id="GO:0005096">
    <property type="term" value="F:GTPase activator activity"/>
    <property type="evidence" value="ECO:0007669"/>
    <property type="project" value="UniProtKB-KW"/>
</dbReference>
<evidence type="ECO:0000313" key="9">
    <source>
        <dbReference type="Proteomes" id="UP001370490"/>
    </source>
</evidence>
<dbReference type="PANTHER" id="PTHR21422:SF9">
    <property type="entry name" value="RAB3 GTPASE-ACTIVATING PROTEIN CATALYTIC SUBUNIT"/>
    <property type="match status" value="1"/>
</dbReference>
<protein>
    <recommendedName>
        <fullName evidence="3">Rab3 GTPase-activating protein catalytic subunit</fullName>
    </recommendedName>
</protein>
<feature type="compositionally biased region" description="Polar residues" evidence="6">
    <location>
        <begin position="537"/>
        <end position="558"/>
    </location>
</feature>
<keyword evidence="4" id="KW-0343">GTPase activation</keyword>
<feature type="region of interest" description="Disordered" evidence="6">
    <location>
        <begin position="668"/>
        <end position="702"/>
    </location>
</feature>
<dbReference type="Pfam" id="PF13890">
    <property type="entry name" value="Rab3-GTPase_cat"/>
    <property type="match status" value="1"/>
</dbReference>
<dbReference type="PANTHER" id="PTHR21422">
    <property type="entry name" value="RAB3 GTPASE-ACTIVATING PROTEIN CATALYTIC SUBUNIT"/>
    <property type="match status" value="1"/>
</dbReference>
<name>A0AAN8V5M6_9MAGN</name>
<feature type="region of interest" description="Disordered" evidence="6">
    <location>
        <begin position="1"/>
        <end position="22"/>
    </location>
</feature>
<keyword evidence="5" id="KW-0963">Cytoplasm</keyword>
<dbReference type="EMBL" id="JBAMMX010000015">
    <property type="protein sequence ID" value="KAK6927129.1"/>
    <property type="molecule type" value="Genomic_DNA"/>
</dbReference>
<dbReference type="AlphaFoldDB" id="A0AAN8V5M6"/>
<evidence type="ECO:0000256" key="5">
    <source>
        <dbReference type="ARBA" id="ARBA00022490"/>
    </source>
</evidence>
<reference evidence="8 9" key="1">
    <citation type="submission" date="2023-12" db="EMBL/GenBank/DDBJ databases">
        <title>A high-quality genome assembly for Dillenia turbinata (Dilleniales).</title>
        <authorList>
            <person name="Chanderbali A."/>
        </authorList>
    </citation>
    <scope>NUCLEOTIDE SEQUENCE [LARGE SCALE GENOMIC DNA]</scope>
    <source>
        <strain evidence="8">LSX21</strain>
        <tissue evidence="8">Leaf</tissue>
    </source>
</reference>
<keyword evidence="9" id="KW-1185">Reference proteome</keyword>
<comment type="subcellular location">
    <subcellularLocation>
        <location evidence="1">Cytoplasm</location>
    </subcellularLocation>
</comment>
<dbReference type="InterPro" id="IPR045700">
    <property type="entry name" value="Rab3GAP1"/>
</dbReference>
<gene>
    <name evidence="8" type="ORF">RJ641_008848</name>
</gene>